<dbReference type="CDD" id="cd01335">
    <property type="entry name" value="Radical_SAM"/>
    <property type="match status" value="1"/>
</dbReference>
<dbReference type="Proteomes" id="UP000001520">
    <property type="component" value="Chromosome"/>
</dbReference>
<dbReference type="RefSeq" id="WP_013007256.1">
    <property type="nucleotide sequence ID" value="NC_013939.1"/>
</dbReference>
<dbReference type="SFLD" id="SFLDG01091">
    <property type="entry name" value="uncharacterized_CHP01210-like"/>
    <property type="match status" value="1"/>
</dbReference>
<dbReference type="GO" id="GO:0046872">
    <property type="term" value="F:metal ion binding"/>
    <property type="evidence" value="ECO:0007669"/>
    <property type="project" value="UniProtKB-KW"/>
</dbReference>
<sequence length="301" mass="34771">MLYNTFSNFLKNKYGGKVWKISIDAGFTCPNRDGYKGFGGCTYCNVKSFSNINEKDISKQVSDRIKFLEKRKIKNFIVYFQSYSNTYGPIDMIKRKIEASLVDERIVAIYVGTRPDCIDEDKIKYFKELSEKIDVVLEYGLQSIHNTTLEIINRGSTFEEFDFALKLTKSYGLPVCAHIIFGLPGENRDMMFETVKYLADNKIDFIKFHHLHVVKGTKMHKEFLNGDIKLLSENEYIDILANSISMLPNETVIARVVGDAPKDLLVAPHWPENKSEFLNKLNNYMIQNNLYQGKFINENNN</sequence>
<protein>
    <recommendedName>
        <fullName evidence="7">Radical SAM core domain-containing protein</fullName>
    </recommendedName>
</protein>
<evidence type="ECO:0000256" key="4">
    <source>
        <dbReference type="ARBA" id="ARBA00022723"/>
    </source>
</evidence>
<dbReference type="PROSITE" id="PS51918">
    <property type="entry name" value="RADICAL_SAM"/>
    <property type="match status" value="1"/>
</dbReference>
<dbReference type="PANTHER" id="PTHR11135:SF1">
    <property type="entry name" value="PROTEIN YHCC"/>
    <property type="match status" value="1"/>
</dbReference>
<dbReference type="NCBIfam" id="TIGR01212">
    <property type="entry name" value="TIGR01212 family radical SAM protein"/>
    <property type="match status" value="1"/>
</dbReference>
<dbReference type="OrthoDB" id="9801689at2"/>
<dbReference type="eggNOG" id="COG1242">
    <property type="taxonomic scope" value="Bacteria"/>
</dbReference>
<dbReference type="SFLD" id="SFLDS00029">
    <property type="entry name" value="Radical_SAM"/>
    <property type="match status" value="1"/>
</dbReference>
<evidence type="ECO:0000256" key="6">
    <source>
        <dbReference type="ARBA" id="ARBA00023014"/>
    </source>
</evidence>
<dbReference type="PANTHER" id="PTHR11135">
    <property type="entry name" value="HISTONE ACETYLTRANSFERASE-RELATED"/>
    <property type="match status" value="1"/>
</dbReference>
<dbReference type="InterPro" id="IPR058240">
    <property type="entry name" value="rSAM_sf"/>
</dbReference>
<dbReference type="GO" id="GO:0051539">
    <property type="term" value="F:4 iron, 4 sulfur cluster binding"/>
    <property type="evidence" value="ECO:0007669"/>
    <property type="project" value="UniProtKB-KW"/>
</dbReference>
<comment type="cofactor">
    <cofactor evidence="1">
        <name>[4Fe-4S] cluster</name>
        <dbReference type="ChEBI" id="CHEBI:49883"/>
    </cofactor>
</comment>
<dbReference type="InterPro" id="IPR006638">
    <property type="entry name" value="Elp3/MiaA/NifB-like_rSAM"/>
</dbReference>
<name>D3PBN5_DEFDS</name>
<dbReference type="HOGENOM" id="CLU_060920_0_0_0"/>
<gene>
    <name evidence="8" type="ordered locus">DEFDS_0514</name>
</gene>
<dbReference type="STRING" id="639282.DEFDS_0514"/>
<dbReference type="AlphaFoldDB" id="D3PBN5"/>
<dbReference type="SFLD" id="SFLDG01086">
    <property type="entry name" value="elongater_protein-like"/>
    <property type="match status" value="1"/>
</dbReference>
<evidence type="ECO:0000256" key="3">
    <source>
        <dbReference type="ARBA" id="ARBA00022691"/>
    </source>
</evidence>
<dbReference type="InterPro" id="IPR023404">
    <property type="entry name" value="rSAM_horseshoe"/>
</dbReference>
<evidence type="ECO:0000313" key="8">
    <source>
        <dbReference type="EMBL" id="BAI80008.1"/>
    </source>
</evidence>
<keyword evidence="9" id="KW-1185">Reference proteome</keyword>
<dbReference type="InterPro" id="IPR032432">
    <property type="entry name" value="Radical_SAM_C"/>
</dbReference>
<feature type="domain" description="Radical SAM core" evidence="7">
    <location>
        <begin position="13"/>
        <end position="250"/>
    </location>
</feature>
<proteinExistence type="predicted"/>
<keyword evidence="6" id="KW-0411">Iron-sulfur</keyword>
<dbReference type="Pfam" id="PF04055">
    <property type="entry name" value="Radical_SAM"/>
    <property type="match status" value="1"/>
</dbReference>
<dbReference type="InterPro" id="IPR005911">
    <property type="entry name" value="YhcC-like"/>
</dbReference>
<keyword evidence="4" id="KW-0479">Metal-binding</keyword>
<evidence type="ECO:0000256" key="2">
    <source>
        <dbReference type="ARBA" id="ARBA00022485"/>
    </source>
</evidence>
<dbReference type="Pfam" id="PF16199">
    <property type="entry name" value="Radical_SAM_C"/>
    <property type="match status" value="1"/>
</dbReference>
<dbReference type="GO" id="GO:0003824">
    <property type="term" value="F:catalytic activity"/>
    <property type="evidence" value="ECO:0007669"/>
    <property type="project" value="InterPro"/>
</dbReference>
<dbReference type="KEGG" id="ddf:DEFDS_0514"/>
<evidence type="ECO:0000259" key="7">
    <source>
        <dbReference type="PROSITE" id="PS51918"/>
    </source>
</evidence>
<dbReference type="Gene3D" id="3.80.30.20">
    <property type="entry name" value="tm_1862 like domain"/>
    <property type="match status" value="1"/>
</dbReference>
<evidence type="ECO:0000313" key="9">
    <source>
        <dbReference type="Proteomes" id="UP000001520"/>
    </source>
</evidence>
<keyword evidence="3" id="KW-0949">S-adenosyl-L-methionine</keyword>
<dbReference type="EMBL" id="AP011529">
    <property type="protein sequence ID" value="BAI80008.1"/>
    <property type="molecule type" value="Genomic_DNA"/>
</dbReference>
<dbReference type="InterPro" id="IPR039661">
    <property type="entry name" value="ELP3"/>
</dbReference>
<keyword evidence="5" id="KW-0408">Iron</keyword>
<organism evidence="8 9">
    <name type="scientific">Deferribacter desulfuricans (strain DSM 14783 / JCM 11476 / NBRC 101012 / SSM1)</name>
    <dbReference type="NCBI Taxonomy" id="639282"/>
    <lineage>
        <taxon>Bacteria</taxon>
        <taxon>Pseudomonadati</taxon>
        <taxon>Deferribacterota</taxon>
        <taxon>Deferribacteres</taxon>
        <taxon>Deferribacterales</taxon>
        <taxon>Deferribacteraceae</taxon>
        <taxon>Deferribacter</taxon>
    </lineage>
</organism>
<dbReference type="SMART" id="SM00729">
    <property type="entry name" value="Elp3"/>
    <property type="match status" value="1"/>
</dbReference>
<keyword evidence="2" id="KW-0004">4Fe-4S</keyword>
<accession>D3PBN5</accession>
<dbReference type="InterPro" id="IPR007197">
    <property type="entry name" value="rSAM"/>
</dbReference>
<reference evidence="8 9" key="1">
    <citation type="journal article" date="2010" name="DNA Res.">
        <title>Bacterial lifestyle in a deep-sea hydrothermal vent chimney revealed by the genome sequence of the thermophilic bacterium Deferribacter desulfuricans SSM1.</title>
        <authorList>
            <person name="Takaki Y."/>
            <person name="Shimamura S."/>
            <person name="Nakagawa S."/>
            <person name="Fukuhara Y."/>
            <person name="Horikawa H."/>
            <person name="Ankai A."/>
            <person name="Harada T."/>
            <person name="Hosoyama A."/>
            <person name="Oguchi A."/>
            <person name="Fukui S."/>
            <person name="Fujita N."/>
            <person name="Takami H."/>
            <person name="Takai K."/>
        </authorList>
    </citation>
    <scope>NUCLEOTIDE SEQUENCE [LARGE SCALE GENOMIC DNA]</scope>
    <source>
        <strain evidence="9">DSM 14783 / JCM 11476 / NBRC 101012 / SSM1</strain>
    </source>
</reference>
<evidence type="ECO:0000256" key="5">
    <source>
        <dbReference type="ARBA" id="ARBA00023004"/>
    </source>
</evidence>
<dbReference type="SUPFAM" id="SSF102114">
    <property type="entry name" value="Radical SAM enzymes"/>
    <property type="match status" value="1"/>
</dbReference>
<evidence type="ECO:0000256" key="1">
    <source>
        <dbReference type="ARBA" id="ARBA00001966"/>
    </source>
</evidence>